<dbReference type="FunCoup" id="W4K0C8">
    <property type="interactions" value="31"/>
</dbReference>
<evidence type="ECO:0000256" key="6">
    <source>
        <dbReference type="ARBA" id="ARBA00047949"/>
    </source>
</evidence>
<evidence type="ECO:0000256" key="7">
    <source>
        <dbReference type="SAM" id="MobiDB-lite"/>
    </source>
</evidence>
<keyword evidence="9" id="KW-1185">Reference proteome</keyword>
<evidence type="ECO:0000256" key="5">
    <source>
        <dbReference type="ARBA" id="ARBA00023027"/>
    </source>
</evidence>
<protein>
    <recommendedName>
        <fullName evidence="3">2'-phosphotransferase</fullName>
        <ecNumber evidence="3">2.7.1.160</ecNumber>
    </recommendedName>
</protein>
<keyword evidence="5" id="KW-0520">NAD</keyword>
<dbReference type="Gene3D" id="1.10.10.970">
    <property type="entry name" value="RNA 2'-phosphotransferase, Tpt1/KptA family, N-terminal domain"/>
    <property type="match status" value="1"/>
</dbReference>
<name>W4K0C8_HETIT</name>
<dbReference type="EMBL" id="KI925461">
    <property type="protein sequence ID" value="ETW79252.1"/>
    <property type="molecule type" value="Genomic_DNA"/>
</dbReference>
<dbReference type="Proteomes" id="UP000030671">
    <property type="component" value="Unassembled WGS sequence"/>
</dbReference>
<evidence type="ECO:0000256" key="1">
    <source>
        <dbReference type="ARBA" id="ARBA00003343"/>
    </source>
</evidence>
<dbReference type="HOGENOM" id="CLU_052998_1_1_1"/>
<comment type="function">
    <text evidence="1">Catalyzes the last step of tRNA splicing, the transfer of the splice junction 2'-phosphate from ligated tRNA to NAD to produce ADP-ribose 1''-2'' cyclic phosphate.</text>
</comment>
<dbReference type="InterPro" id="IPR002745">
    <property type="entry name" value="Ptrans_KptA/Tpt1"/>
</dbReference>
<dbReference type="Pfam" id="PF01885">
    <property type="entry name" value="PTS_2-RNA"/>
    <property type="match status" value="1"/>
</dbReference>
<feature type="region of interest" description="Disordered" evidence="7">
    <location>
        <begin position="92"/>
        <end position="113"/>
    </location>
</feature>
<evidence type="ECO:0000256" key="3">
    <source>
        <dbReference type="ARBA" id="ARBA00012007"/>
    </source>
</evidence>
<keyword evidence="4" id="KW-0808">Transferase</keyword>
<dbReference type="GO" id="GO:0006388">
    <property type="term" value="P:tRNA splicing, via endonucleolytic cleavage and ligation"/>
    <property type="evidence" value="ECO:0007669"/>
    <property type="project" value="TreeGrafter"/>
</dbReference>
<dbReference type="eggNOG" id="KOG2278">
    <property type="taxonomic scope" value="Eukaryota"/>
</dbReference>
<dbReference type="Gene3D" id="3.20.170.30">
    <property type="match status" value="1"/>
</dbReference>
<dbReference type="EC" id="2.7.1.160" evidence="3"/>
<dbReference type="RefSeq" id="XP_009549502.1">
    <property type="nucleotide sequence ID" value="XM_009551207.1"/>
</dbReference>
<dbReference type="AlphaFoldDB" id="W4K0C8"/>
<evidence type="ECO:0000313" key="8">
    <source>
        <dbReference type="EMBL" id="ETW79252.1"/>
    </source>
</evidence>
<dbReference type="OrthoDB" id="419694at2759"/>
<dbReference type="InterPro" id="IPR042081">
    <property type="entry name" value="RNA_2'-PTrans_C"/>
</dbReference>
<accession>W4K0C8</accession>
<dbReference type="PANTHER" id="PTHR12684">
    <property type="entry name" value="PUTATIVE PHOSPHOTRANSFERASE"/>
    <property type="match status" value="1"/>
</dbReference>
<comment type="catalytic activity">
    <reaction evidence="6">
        <text>2'-phospho-[ligated tRNA] + NAD(+) = mature tRNA + ADP-alpha-D-ribose 1'',2''-cyclic phosphate + nicotinamide</text>
        <dbReference type="Rhea" id="RHEA:23324"/>
        <dbReference type="Rhea" id="RHEA-COMP:11106"/>
        <dbReference type="Rhea" id="RHEA-COMP:11107"/>
        <dbReference type="ChEBI" id="CHEBI:17154"/>
        <dbReference type="ChEBI" id="CHEBI:57540"/>
        <dbReference type="ChEBI" id="CHEBI:76596"/>
        <dbReference type="ChEBI" id="CHEBI:82883"/>
        <dbReference type="ChEBI" id="CHEBI:85027"/>
        <dbReference type="EC" id="2.7.1.160"/>
    </reaction>
</comment>
<dbReference type="SUPFAM" id="SSF56399">
    <property type="entry name" value="ADP-ribosylation"/>
    <property type="match status" value="1"/>
</dbReference>
<reference evidence="8 9" key="1">
    <citation type="journal article" date="2012" name="New Phytol.">
        <title>Insight into trade-off between wood decay and parasitism from the genome of a fungal forest pathogen.</title>
        <authorList>
            <person name="Olson A."/>
            <person name="Aerts A."/>
            <person name="Asiegbu F."/>
            <person name="Belbahri L."/>
            <person name="Bouzid O."/>
            <person name="Broberg A."/>
            <person name="Canback B."/>
            <person name="Coutinho P.M."/>
            <person name="Cullen D."/>
            <person name="Dalman K."/>
            <person name="Deflorio G."/>
            <person name="van Diepen L.T."/>
            <person name="Dunand C."/>
            <person name="Duplessis S."/>
            <person name="Durling M."/>
            <person name="Gonthier P."/>
            <person name="Grimwood J."/>
            <person name="Fossdal C.G."/>
            <person name="Hansson D."/>
            <person name="Henrissat B."/>
            <person name="Hietala A."/>
            <person name="Himmelstrand K."/>
            <person name="Hoffmeister D."/>
            <person name="Hogberg N."/>
            <person name="James T.Y."/>
            <person name="Karlsson M."/>
            <person name="Kohler A."/>
            <person name="Kues U."/>
            <person name="Lee Y.H."/>
            <person name="Lin Y.C."/>
            <person name="Lind M."/>
            <person name="Lindquist E."/>
            <person name="Lombard V."/>
            <person name="Lucas S."/>
            <person name="Lunden K."/>
            <person name="Morin E."/>
            <person name="Murat C."/>
            <person name="Park J."/>
            <person name="Raffaello T."/>
            <person name="Rouze P."/>
            <person name="Salamov A."/>
            <person name="Schmutz J."/>
            <person name="Solheim H."/>
            <person name="Stahlberg J."/>
            <person name="Velez H."/>
            <person name="de Vries R.P."/>
            <person name="Wiebenga A."/>
            <person name="Woodward S."/>
            <person name="Yakovlev I."/>
            <person name="Garbelotto M."/>
            <person name="Martin F."/>
            <person name="Grigoriev I.V."/>
            <person name="Stenlid J."/>
        </authorList>
    </citation>
    <scope>NUCLEOTIDE SEQUENCE [LARGE SCALE GENOMIC DNA]</scope>
    <source>
        <strain evidence="8 9">TC 32-1</strain>
    </source>
</reference>
<feature type="compositionally biased region" description="Polar residues" evidence="7">
    <location>
        <begin position="103"/>
        <end position="113"/>
    </location>
</feature>
<feature type="non-terminal residue" evidence="8">
    <location>
        <position position="208"/>
    </location>
</feature>
<dbReference type="InParanoid" id="W4K0C8"/>
<comment type="similarity">
    <text evidence="2">Belongs to the KptA/TPT1 family.</text>
</comment>
<organism evidence="8 9">
    <name type="scientific">Heterobasidion irregulare (strain TC 32-1)</name>
    <dbReference type="NCBI Taxonomy" id="747525"/>
    <lineage>
        <taxon>Eukaryota</taxon>
        <taxon>Fungi</taxon>
        <taxon>Dikarya</taxon>
        <taxon>Basidiomycota</taxon>
        <taxon>Agaricomycotina</taxon>
        <taxon>Agaricomycetes</taxon>
        <taxon>Russulales</taxon>
        <taxon>Bondarzewiaceae</taxon>
        <taxon>Heterobasidion</taxon>
        <taxon>Heterobasidion annosum species complex</taxon>
    </lineage>
</organism>
<evidence type="ECO:0000313" key="9">
    <source>
        <dbReference type="Proteomes" id="UP000030671"/>
    </source>
</evidence>
<feature type="non-terminal residue" evidence="8">
    <location>
        <position position="1"/>
    </location>
</feature>
<dbReference type="InterPro" id="IPR042080">
    <property type="entry name" value="RNA_2'-PTrans_N"/>
</dbReference>
<dbReference type="PANTHER" id="PTHR12684:SF2">
    <property type="entry name" value="TRNA 2'-PHOSPHOTRANSFERASE 1"/>
    <property type="match status" value="1"/>
</dbReference>
<dbReference type="STRING" id="747525.W4K0C8"/>
<evidence type="ECO:0000256" key="2">
    <source>
        <dbReference type="ARBA" id="ARBA00009836"/>
    </source>
</evidence>
<dbReference type="KEGG" id="hir:HETIRDRAFT_242589"/>
<gene>
    <name evidence="8" type="ORF">HETIRDRAFT_242589</name>
</gene>
<evidence type="ECO:0000256" key="4">
    <source>
        <dbReference type="ARBA" id="ARBA00022679"/>
    </source>
</evidence>
<dbReference type="GeneID" id="20668939"/>
<sequence>LSKTLSWLLRHGAQSEKLPMRADGFVRVQDLVSAPALATPKLAAQLDWPALQRIVAADTKQRYTLLSEPPSDAAASADAIWWIKANQGHSIKARPAPIPTPTTSPRMSPITSPTDVPMAVHGTTRKAWQSISRQGLSRMSRNHIHLAQGIPGDGIISGMRASAQILIHIDLPKALAAGIPFSLSDNGVVLSAGDARGFLHPAFFSRVE</sequence>
<dbReference type="GO" id="GO:0000215">
    <property type="term" value="F:tRNA 2'-phosphotransferase activity"/>
    <property type="evidence" value="ECO:0007669"/>
    <property type="project" value="UniProtKB-EC"/>
</dbReference>
<proteinExistence type="inferred from homology"/>